<dbReference type="KEGG" id="dpf:ON006_25820"/>
<evidence type="ECO:0000259" key="1">
    <source>
        <dbReference type="Pfam" id="PF00535"/>
    </source>
</evidence>
<name>A0A9E8NAU0_9BACT</name>
<protein>
    <submittedName>
        <fullName evidence="2">Glycosyltransferase family 2 protein</fullName>
    </submittedName>
</protein>
<keyword evidence="3" id="KW-1185">Reference proteome</keyword>
<dbReference type="Gene3D" id="3.90.550.10">
    <property type="entry name" value="Spore Coat Polysaccharide Biosynthesis Protein SpsA, Chain A"/>
    <property type="match status" value="1"/>
</dbReference>
<dbReference type="PANTHER" id="PTHR22916">
    <property type="entry name" value="GLYCOSYLTRANSFERASE"/>
    <property type="match status" value="1"/>
</dbReference>
<dbReference type="EMBL" id="CP112998">
    <property type="protein sequence ID" value="WAC11141.1"/>
    <property type="molecule type" value="Genomic_DNA"/>
</dbReference>
<evidence type="ECO:0000313" key="3">
    <source>
        <dbReference type="Proteomes" id="UP001164653"/>
    </source>
</evidence>
<dbReference type="PANTHER" id="PTHR22916:SF3">
    <property type="entry name" value="UDP-GLCNAC:BETAGAL BETA-1,3-N-ACETYLGLUCOSAMINYLTRANSFERASE-LIKE PROTEIN 1"/>
    <property type="match status" value="1"/>
</dbReference>
<evidence type="ECO:0000313" key="2">
    <source>
        <dbReference type="EMBL" id="WAC11141.1"/>
    </source>
</evidence>
<dbReference type="SUPFAM" id="SSF53448">
    <property type="entry name" value="Nucleotide-diphospho-sugar transferases"/>
    <property type="match status" value="1"/>
</dbReference>
<dbReference type="RefSeq" id="WP_244824125.1">
    <property type="nucleotide sequence ID" value="NZ_CP112998.1"/>
</dbReference>
<reference evidence="2" key="1">
    <citation type="submission" date="2022-11" db="EMBL/GenBank/DDBJ databases">
        <title>Dyadobacter pollutisoli sp. nov., isolated from plastic dumped soil.</title>
        <authorList>
            <person name="Kim J.M."/>
            <person name="Kim K.R."/>
            <person name="Lee J.K."/>
            <person name="Hao L."/>
            <person name="Jeon C.O."/>
        </authorList>
    </citation>
    <scope>NUCLEOTIDE SEQUENCE</scope>
    <source>
        <strain evidence="2">U1</strain>
    </source>
</reference>
<proteinExistence type="predicted"/>
<dbReference type="Proteomes" id="UP001164653">
    <property type="component" value="Chromosome"/>
</dbReference>
<sequence length="302" mass="35352">MQTPVISIITATYNRSNILTYSIQSVLDQTFADWELIVVGDCCTDDTETVVAGFNDPRITFVNLKENFGEQSEPNNAGLRLAKGNYIAFLNHDDLWFPDHLEFSLNFLKANNADLVLAAGFIDHHKEKHLFILSGVISEKYGYHPSQIFVPASNWLLRSELVQEIGFWRPGKELYLVPSHDWLKRVYEAGKRILPTKHFTVIAIPSSSRKNAYSERHFDDNSYYFEQLKNNPFFREQLATKTLYKCFEQLYYDENTYYWRFFTKKIQALFIKFGFNTIEFNIRRNFGKGGVLLNYRKRRGLN</sequence>
<dbReference type="InterPro" id="IPR001173">
    <property type="entry name" value="Glyco_trans_2-like"/>
</dbReference>
<organism evidence="2 3">
    <name type="scientific">Dyadobacter pollutisoli</name>
    <dbReference type="NCBI Taxonomy" id="2910158"/>
    <lineage>
        <taxon>Bacteria</taxon>
        <taxon>Pseudomonadati</taxon>
        <taxon>Bacteroidota</taxon>
        <taxon>Cytophagia</taxon>
        <taxon>Cytophagales</taxon>
        <taxon>Spirosomataceae</taxon>
        <taxon>Dyadobacter</taxon>
    </lineage>
</organism>
<feature type="domain" description="Glycosyltransferase 2-like" evidence="1">
    <location>
        <begin position="7"/>
        <end position="121"/>
    </location>
</feature>
<gene>
    <name evidence="2" type="ORF">ON006_25820</name>
</gene>
<dbReference type="Pfam" id="PF00535">
    <property type="entry name" value="Glycos_transf_2"/>
    <property type="match status" value="1"/>
</dbReference>
<dbReference type="CDD" id="cd00761">
    <property type="entry name" value="Glyco_tranf_GTA_type"/>
    <property type="match status" value="1"/>
</dbReference>
<dbReference type="InterPro" id="IPR029044">
    <property type="entry name" value="Nucleotide-diphossugar_trans"/>
</dbReference>
<dbReference type="AlphaFoldDB" id="A0A9E8NAU0"/>
<dbReference type="GO" id="GO:0016758">
    <property type="term" value="F:hexosyltransferase activity"/>
    <property type="evidence" value="ECO:0007669"/>
    <property type="project" value="UniProtKB-ARBA"/>
</dbReference>
<accession>A0A9E8NAU0</accession>